<dbReference type="FunFam" id="2.70.150.10:FF:000016">
    <property type="entry name" value="Calcium-transporting P-type ATPase putative"/>
    <property type="match status" value="1"/>
</dbReference>
<feature type="binding site" evidence="11">
    <location>
        <position position="64"/>
    </location>
    <ligand>
        <name>Zn(2+)</name>
        <dbReference type="ChEBI" id="CHEBI:29105"/>
    </ligand>
</feature>
<dbReference type="PANTHER" id="PTHR43294:SF21">
    <property type="entry name" value="CATION TRANSPORTING ATPASE"/>
    <property type="match status" value="1"/>
</dbReference>
<feature type="transmembrane region" description="Helical" evidence="12">
    <location>
        <begin position="475"/>
        <end position="495"/>
    </location>
</feature>
<dbReference type="SUPFAM" id="SSF81660">
    <property type="entry name" value="Metal cation-transporting ATPase, ATP-binding domain N"/>
    <property type="match status" value="1"/>
</dbReference>
<dbReference type="SUPFAM" id="SSF56784">
    <property type="entry name" value="HAD-like"/>
    <property type="match status" value="1"/>
</dbReference>
<keyword evidence="4 12" id="KW-0812">Transmembrane</keyword>
<dbReference type="InterPro" id="IPR050510">
    <property type="entry name" value="Cation_transp_ATPase_P-type"/>
</dbReference>
<dbReference type="SUPFAM" id="SSF81653">
    <property type="entry name" value="Calcium ATPase, transduction domain A"/>
    <property type="match status" value="1"/>
</dbReference>
<dbReference type="InterPro" id="IPR036412">
    <property type="entry name" value="HAD-like_sf"/>
</dbReference>
<feature type="transmembrane region" description="Helical" evidence="12">
    <location>
        <begin position="15"/>
        <end position="33"/>
    </location>
</feature>
<dbReference type="FunFam" id="3.40.50.1000:FF:000028">
    <property type="entry name" value="Calcium-transporting P-type ATPase, putative"/>
    <property type="match status" value="1"/>
</dbReference>
<dbReference type="Gene3D" id="3.40.50.1000">
    <property type="entry name" value="HAD superfamily/HAD-like"/>
    <property type="match status" value="1"/>
</dbReference>
<feature type="transmembrane region" description="Helical" evidence="12">
    <location>
        <begin position="1017"/>
        <end position="1034"/>
    </location>
</feature>
<dbReference type="GO" id="GO:0019829">
    <property type="term" value="F:ATPase-coupled monoatomic cation transmembrane transporter activity"/>
    <property type="evidence" value="ECO:0007669"/>
    <property type="project" value="UniProtKB-ARBA"/>
</dbReference>
<dbReference type="InterPro" id="IPR001757">
    <property type="entry name" value="P_typ_ATPase"/>
</dbReference>
<keyword evidence="3" id="KW-1003">Cell membrane</keyword>
<dbReference type="RefSeq" id="WP_119630491.1">
    <property type="nucleotide sequence ID" value="NZ_AP017928.1"/>
</dbReference>
<dbReference type="InterPro" id="IPR044492">
    <property type="entry name" value="P_typ_ATPase_HD_dom"/>
</dbReference>
<evidence type="ECO:0000256" key="12">
    <source>
        <dbReference type="SAM" id="Phobius"/>
    </source>
</evidence>
<feature type="binding site" evidence="11">
    <location>
        <position position="198"/>
    </location>
    <ligand>
        <name>Zn(2+)</name>
        <dbReference type="ChEBI" id="CHEBI:29105"/>
    </ligand>
</feature>
<feature type="transmembrane region" description="Helical" evidence="12">
    <location>
        <begin position="944"/>
        <end position="964"/>
    </location>
</feature>
<keyword evidence="7" id="KW-0067">ATP-binding</keyword>
<dbReference type="InterPro" id="IPR018303">
    <property type="entry name" value="ATPase_P-typ_P_site"/>
</dbReference>
<dbReference type="PRINTS" id="PR00120">
    <property type="entry name" value="HATPASE"/>
</dbReference>
<evidence type="ECO:0000256" key="5">
    <source>
        <dbReference type="ARBA" id="ARBA00022723"/>
    </source>
</evidence>
<feature type="transmembrane region" description="Helical" evidence="12">
    <location>
        <begin position="108"/>
        <end position="127"/>
    </location>
</feature>
<dbReference type="Pfam" id="PF00122">
    <property type="entry name" value="E1-E2_ATPase"/>
    <property type="match status" value="1"/>
</dbReference>
<organism evidence="14 15">
    <name type="scientific">Methylocaldum marinum</name>
    <dbReference type="NCBI Taxonomy" id="1432792"/>
    <lineage>
        <taxon>Bacteria</taxon>
        <taxon>Pseudomonadati</taxon>
        <taxon>Pseudomonadota</taxon>
        <taxon>Gammaproteobacteria</taxon>
        <taxon>Methylococcales</taxon>
        <taxon>Methylococcaceae</taxon>
        <taxon>Methylocaldum</taxon>
    </lineage>
</organism>
<feature type="transmembrane region" description="Helical" evidence="12">
    <location>
        <begin position="1055"/>
        <end position="1075"/>
    </location>
</feature>
<feature type="transmembrane region" description="Helical" evidence="12">
    <location>
        <begin position="82"/>
        <end position="101"/>
    </location>
</feature>
<evidence type="ECO:0000256" key="4">
    <source>
        <dbReference type="ARBA" id="ARBA00022692"/>
    </source>
</evidence>
<feature type="transmembrane region" description="Helical" evidence="12">
    <location>
        <begin position="311"/>
        <end position="327"/>
    </location>
</feature>
<evidence type="ECO:0000313" key="15">
    <source>
        <dbReference type="Proteomes" id="UP000266313"/>
    </source>
</evidence>
<keyword evidence="9 12" id="KW-1133">Transmembrane helix</keyword>
<dbReference type="Pfam" id="PF03006">
    <property type="entry name" value="HlyIII"/>
    <property type="match status" value="1"/>
</dbReference>
<dbReference type="GO" id="GO:0046873">
    <property type="term" value="F:metal ion transmembrane transporter activity"/>
    <property type="evidence" value="ECO:0007669"/>
    <property type="project" value="UniProtKB-ARBA"/>
</dbReference>
<dbReference type="SFLD" id="SFLDS00003">
    <property type="entry name" value="Haloacid_Dehalogenase"/>
    <property type="match status" value="1"/>
</dbReference>
<feature type="domain" description="Cation-transporting P-type ATPase N-terminal" evidence="13">
    <location>
        <begin position="234"/>
        <end position="307"/>
    </location>
</feature>
<dbReference type="SMART" id="SM00831">
    <property type="entry name" value="Cation_ATPase_N"/>
    <property type="match status" value="1"/>
</dbReference>
<dbReference type="AlphaFoldDB" id="A0A250KUQ8"/>
<dbReference type="GO" id="GO:0098662">
    <property type="term" value="P:inorganic cation transmembrane transport"/>
    <property type="evidence" value="ECO:0007669"/>
    <property type="project" value="UniProtKB-ARBA"/>
</dbReference>
<feature type="transmembrane region" description="Helical" evidence="12">
    <location>
        <begin position="1087"/>
        <end position="1104"/>
    </location>
</feature>
<dbReference type="InterPro" id="IPR008250">
    <property type="entry name" value="ATPase_P-typ_transduc_dom_A_sf"/>
</dbReference>
<feature type="transmembrane region" description="Helical" evidence="12">
    <location>
        <begin position="984"/>
        <end position="1011"/>
    </location>
</feature>
<accession>A0A250KUQ8</accession>
<dbReference type="PANTHER" id="PTHR43294">
    <property type="entry name" value="SODIUM/POTASSIUM-TRANSPORTING ATPASE SUBUNIT ALPHA"/>
    <property type="match status" value="1"/>
</dbReference>
<proteinExistence type="inferred from homology"/>
<evidence type="ECO:0000256" key="3">
    <source>
        <dbReference type="ARBA" id="ARBA00022475"/>
    </source>
</evidence>
<dbReference type="InterPro" id="IPR023299">
    <property type="entry name" value="ATPase_P-typ_cyto_dom_N"/>
</dbReference>
<dbReference type="GO" id="GO:0005886">
    <property type="term" value="C:plasma membrane"/>
    <property type="evidence" value="ECO:0007669"/>
    <property type="project" value="UniProtKB-SubCell"/>
</dbReference>
<feature type="transmembrane region" description="Helical" evidence="12">
    <location>
        <begin position="196"/>
        <end position="212"/>
    </location>
</feature>
<evidence type="ECO:0000256" key="1">
    <source>
        <dbReference type="ARBA" id="ARBA00004651"/>
    </source>
</evidence>
<evidence type="ECO:0000256" key="6">
    <source>
        <dbReference type="ARBA" id="ARBA00022741"/>
    </source>
</evidence>
<dbReference type="SFLD" id="SFLDF00027">
    <property type="entry name" value="p-type_atpase"/>
    <property type="match status" value="1"/>
</dbReference>
<feature type="transmembrane region" description="Helical" evidence="12">
    <location>
        <begin position="501"/>
        <end position="527"/>
    </location>
</feature>
<keyword evidence="10 12" id="KW-0472">Membrane</keyword>
<feature type="transmembrane region" description="Helical" evidence="12">
    <location>
        <begin position="166"/>
        <end position="184"/>
    </location>
</feature>
<dbReference type="InterPro" id="IPR004014">
    <property type="entry name" value="ATPase_P-typ_cation-transptr_N"/>
</dbReference>
<dbReference type="InterPro" id="IPR059000">
    <property type="entry name" value="ATPase_P-type_domA"/>
</dbReference>
<dbReference type="GO" id="GO:0016887">
    <property type="term" value="F:ATP hydrolysis activity"/>
    <property type="evidence" value="ECO:0007669"/>
    <property type="project" value="InterPro"/>
</dbReference>
<dbReference type="PROSITE" id="PS00154">
    <property type="entry name" value="ATPASE_E1_E2"/>
    <property type="match status" value="1"/>
</dbReference>
<feature type="transmembrane region" description="Helical" evidence="12">
    <location>
        <begin position="133"/>
        <end position="154"/>
    </location>
</feature>
<evidence type="ECO:0000259" key="13">
    <source>
        <dbReference type="SMART" id="SM00831"/>
    </source>
</evidence>
<keyword evidence="5 11" id="KW-0479">Metal-binding</keyword>
<dbReference type="Gene3D" id="2.70.150.10">
    <property type="entry name" value="Calcium-transporting ATPase, cytoplasmic transduction domain A"/>
    <property type="match status" value="1"/>
</dbReference>
<dbReference type="FunFam" id="3.40.50.1000:FF:000001">
    <property type="entry name" value="Phospholipid-transporting ATPase IC"/>
    <property type="match status" value="1"/>
</dbReference>
<dbReference type="OrthoDB" id="9814270at2"/>
<dbReference type="EMBL" id="AP017928">
    <property type="protein sequence ID" value="BBA35254.1"/>
    <property type="molecule type" value="Genomic_DNA"/>
</dbReference>
<gene>
    <name evidence="14" type="ORF">sS8_3316</name>
</gene>
<dbReference type="Gene3D" id="1.20.1110.10">
    <property type="entry name" value="Calcium-transporting ATPase, transmembrane domain"/>
    <property type="match status" value="1"/>
</dbReference>
<keyword evidence="6" id="KW-0547">Nucleotide-binding</keyword>
<comment type="subcellular location">
    <subcellularLocation>
        <location evidence="1">Cell membrane</location>
        <topology evidence="1">Multi-pass membrane protein</topology>
    </subcellularLocation>
</comment>
<evidence type="ECO:0000256" key="7">
    <source>
        <dbReference type="ARBA" id="ARBA00022840"/>
    </source>
</evidence>
<feature type="transmembrane region" description="Helical" evidence="12">
    <location>
        <begin position="40"/>
        <end position="62"/>
    </location>
</feature>
<dbReference type="InterPro" id="IPR023298">
    <property type="entry name" value="ATPase_P-typ_TM_dom_sf"/>
</dbReference>
<dbReference type="InterPro" id="IPR006068">
    <property type="entry name" value="ATPase_P-typ_cation-transptr_C"/>
</dbReference>
<dbReference type="PRINTS" id="PR00119">
    <property type="entry name" value="CATATPASE"/>
</dbReference>
<dbReference type="GO" id="GO:0005524">
    <property type="term" value="F:ATP binding"/>
    <property type="evidence" value="ECO:0007669"/>
    <property type="project" value="UniProtKB-KW"/>
</dbReference>
<dbReference type="Pfam" id="PF00689">
    <property type="entry name" value="Cation_ATPase_C"/>
    <property type="match status" value="1"/>
</dbReference>
<dbReference type="GO" id="GO:0046872">
    <property type="term" value="F:metal ion binding"/>
    <property type="evidence" value="ECO:0007669"/>
    <property type="project" value="UniProtKB-KW"/>
</dbReference>
<name>A0A250KUQ8_9GAMM</name>
<feature type="transmembrane region" description="Helical" evidence="12">
    <location>
        <begin position="280"/>
        <end position="305"/>
    </location>
</feature>
<dbReference type="Pfam" id="PF00690">
    <property type="entry name" value="Cation_ATPase_N"/>
    <property type="match status" value="1"/>
</dbReference>
<dbReference type="Gene3D" id="3.40.1110.10">
    <property type="entry name" value="Calcium-transporting ATPase, cytoplasmic domain N"/>
    <property type="match status" value="1"/>
</dbReference>
<dbReference type="InterPro" id="IPR023214">
    <property type="entry name" value="HAD_sf"/>
</dbReference>
<dbReference type="GO" id="GO:0140352">
    <property type="term" value="P:export from cell"/>
    <property type="evidence" value="ECO:0007669"/>
    <property type="project" value="UniProtKB-ARBA"/>
</dbReference>
<evidence type="ECO:0000256" key="11">
    <source>
        <dbReference type="PIRSR" id="PIRSR604254-1"/>
    </source>
</evidence>
<dbReference type="CDD" id="cd02089">
    <property type="entry name" value="P-type_ATPase_Ca_prok"/>
    <property type="match status" value="1"/>
</dbReference>
<evidence type="ECO:0000256" key="9">
    <source>
        <dbReference type="ARBA" id="ARBA00022989"/>
    </source>
</evidence>
<dbReference type="Pfam" id="PF13246">
    <property type="entry name" value="Cation_ATPase"/>
    <property type="match status" value="1"/>
</dbReference>
<evidence type="ECO:0000256" key="2">
    <source>
        <dbReference type="ARBA" id="ARBA00005675"/>
    </source>
</evidence>
<reference evidence="14 15" key="1">
    <citation type="submission" date="2016-12" db="EMBL/GenBank/DDBJ databases">
        <title>Genome sequencing of Methylocaldum marinum.</title>
        <authorList>
            <person name="Takeuchi M."/>
            <person name="Kamagata Y."/>
            <person name="Hiraoka S."/>
            <person name="Oshima K."/>
            <person name="Hattori M."/>
            <person name="Iwasaki W."/>
        </authorList>
    </citation>
    <scope>NUCLEOTIDE SEQUENCE [LARGE SCALE GENOMIC DNA]</scope>
    <source>
        <strain evidence="14 15">S8</strain>
    </source>
</reference>
<comment type="similarity">
    <text evidence="2">Belongs to the cation transport ATPase (P-type) (TC 3.A.3) family. Type IIA subfamily.</text>
</comment>
<dbReference type="Proteomes" id="UP000266313">
    <property type="component" value="Chromosome"/>
</dbReference>
<evidence type="ECO:0000256" key="8">
    <source>
        <dbReference type="ARBA" id="ARBA00022967"/>
    </source>
</evidence>
<protein>
    <submittedName>
        <fullName evidence="14">ATPase, P-type (Transporting), HAD superfamily, subfamily IC</fullName>
    </submittedName>
</protein>
<dbReference type="SUPFAM" id="SSF81665">
    <property type="entry name" value="Calcium ATPase, transmembrane domain M"/>
    <property type="match status" value="1"/>
</dbReference>
<dbReference type="SFLD" id="SFLDG00002">
    <property type="entry name" value="C1.7:_P-type_atpase_like"/>
    <property type="match status" value="1"/>
</dbReference>
<dbReference type="InterPro" id="IPR004254">
    <property type="entry name" value="AdipoR/HlyIII-related"/>
</dbReference>
<evidence type="ECO:0000256" key="10">
    <source>
        <dbReference type="ARBA" id="ARBA00023136"/>
    </source>
</evidence>
<evidence type="ECO:0000313" key="14">
    <source>
        <dbReference type="EMBL" id="BBA35254.1"/>
    </source>
</evidence>
<keyword evidence="11" id="KW-0862">Zinc</keyword>
<feature type="binding site" evidence="11">
    <location>
        <position position="194"/>
    </location>
    <ligand>
        <name>Zn(2+)</name>
        <dbReference type="ChEBI" id="CHEBI:29105"/>
    </ligand>
</feature>
<feature type="transmembrane region" description="Helical" evidence="12">
    <location>
        <begin position="915"/>
        <end position="938"/>
    </location>
</feature>
<keyword evidence="8" id="KW-1278">Translocase</keyword>
<keyword evidence="15" id="KW-1185">Reference proteome</keyword>
<sequence length="1125" mass="121377">METYSIPGFADPVSSLMHLLAAGVFTVLGFFLIRRAKGKLSHVLGVSVFVFTCIFLLSMSGVFHLLSVGGAGRAVLQRLDHAAIFLLIAGSFTPVHSILFTGFWRWGVLLLVWGLAITGLTLKVIFFEDIPESLGLTLYLGLGWLGLVSGIAVWRRFGFSFFRPMLFSALAYTSGAVLDFFRWPVLVGGVLGPHELFHIAVLAGIGFHWRFVRNCLDRADAGAVSAKEPEPLSAWHSKTIEQTYEAVRSGSEGLTEEEAGHRLAEHGFNEIEQGRSVSAFWLFLSQFKSVLVIILLVAIGFSAYLGHTVESIVIAVIILFAVLLGFFQEYRAERAMEALQQMAAPTASVLRGGKFVEIPARYLVPGDIVRLQTGNRIPADLRLIESVNLQVDEAPLTGESTPVEKRTVPLDDPELAIGDRLNMGFAGTAVTYGRGQGVVVATGMKTEFGRIVGLLRGAEQRETPLQKSLDKVGNVLAVAAVFIVAVIVSLGILRGEPFEQMLIFGIALAVAVVPEALPAVVTISLAIGARRMVRRHALIRRLPAVETLGSTSVICSDKTGTLTKDEMTVRKIWAAGDLLSVTGAGYEPVGRFLEKAREVAPPPPVKALLQAAALASDAGVVRTVDGRWGIQGDPTEGALVVAAAKAGLKPSELDRRFPRVGEIPFTSESKRMTTLHENGDGGRIAYAKGALEVILNACDRWTSAEGEVPLDDATRKAILAEAERMAGEALRVLAVARKDQASLETAEHDMCFLGLVGMIDPPRPESKSAIATCEKAGIKVVMITGDHPATARSVARELGILKSGRVATGVELDAMSDEELARTVRQIEVFARVAPEHKIRIVQVLQDQGHIVAMTGDGVNDAPALKQADIGVAMGITGTDVSKEAAAMMLTDDNFASIVAAVEEGRGIFSNIKKYLMYLLSSNIGEIGLMAGATLAGLPLPLSAVQILYVNLATDGLPALALAVDPMDEALMRQKPRDPRQGIFSLRVVSLMLIGGMWSTLVNLGVFVWALRNGEELSKAMTVTFATLVSIEFFKAYNFRSDHFSVFRRPFANKWLNLAIVWEAMLLLGIVYVPFFQGAFGTRGLSGIEWAVVLGASATIVPILEAAKWMIRRGWFGSHEGGLRR</sequence>
<dbReference type="NCBIfam" id="TIGR01494">
    <property type="entry name" value="ATPase_P-type"/>
    <property type="match status" value="4"/>
</dbReference>
<dbReference type="GO" id="GO:0015662">
    <property type="term" value="F:P-type ion transporter activity"/>
    <property type="evidence" value="ECO:0007669"/>
    <property type="project" value="UniProtKB-ARBA"/>
</dbReference>
<dbReference type="KEGG" id="mmai:sS8_3316"/>